<dbReference type="InterPro" id="IPR014710">
    <property type="entry name" value="RmlC-like_jellyroll"/>
</dbReference>
<gene>
    <name evidence="2" type="ORF">V6590_16170</name>
</gene>
<evidence type="ECO:0000313" key="3">
    <source>
        <dbReference type="Proteomes" id="UP001431963"/>
    </source>
</evidence>
<feature type="domain" description="(S)-ureidoglycine aminohydrolase cupin" evidence="1">
    <location>
        <begin position="41"/>
        <end position="112"/>
    </location>
</feature>
<dbReference type="PANTHER" id="PTHR40943:SF1">
    <property type="entry name" value="CYTOPLASMIC PROTEIN"/>
    <property type="match status" value="1"/>
</dbReference>
<dbReference type="InterPro" id="IPR008579">
    <property type="entry name" value="UGlyAH_Cupin_dom"/>
</dbReference>
<dbReference type="RefSeq" id="WP_335424715.1">
    <property type="nucleotide sequence ID" value="NZ_JBALHR010000012.1"/>
</dbReference>
<dbReference type="SUPFAM" id="SSF51182">
    <property type="entry name" value="RmlC-like cupins"/>
    <property type="match status" value="1"/>
</dbReference>
<keyword evidence="3" id="KW-1185">Reference proteome</keyword>
<dbReference type="Proteomes" id="UP001431963">
    <property type="component" value="Unassembled WGS sequence"/>
</dbReference>
<evidence type="ECO:0000313" key="2">
    <source>
        <dbReference type="EMBL" id="MEH7829686.1"/>
    </source>
</evidence>
<protein>
    <submittedName>
        <fullName evidence="2">Cupin domain-containing protein</fullName>
    </submittedName>
</protein>
<dbReference type="InterPro" id="IPR011051">
    <property type="entry name" value="RmlC_Cupin_sf"/>
</dbReference>
<sequence length="117" mass="13026">MSDMVFRLPAPGPEPLLTDLEGWIKVEGTPMMKTWVQHTSLDGSVISGTWEASPGTWHASYKFYEFVHLIEGQITITPDGGDPVTLRPGDGFVVEPGFKGTWKIEAPVRKHFCIKLK</sequence>
<dbReference type="CDD" id="cd02227">
    <property type="entry name" value="cupin_TM1112-like"/>
    <property type="match status" value="1"/>
</dbReference>
<accession>A0ABU8BYC9</accession>
<dbReference type="PANTHER" id="PTHR40943">
    <property type="entry name" value="CYTOPLASMIC PROTEIN-RELATED"/>
    <property type="match status" value="1"/>
</dbReference>
<reference evidence="2" key="1">
    <citation type="submission" date="2024-02" db="EMBL/GenBank/DDBJ databases">
        <title>Genome sequences of strain Gemmobacter sp. JM10B15.</title>
        <authorList>
            <person name="Zhang M."/>
        </authorList>
    </citation>
    <scope>NUCLEOTIDE SEQUENCE</scope>
    <source>
        <strain evidence="2">JM10B15</strain>
    </source>
</reference>
<dbReference type="Gene3D" id="2.60.120.10">
    <property type="entry name" value="Jelly Rolls"/>
    <property type="match status" value="1"/>
</dbReference>
<organism evidence="2 3">
    <name type="scientific">Gemmobacter denitrificans</name>
    <dbReference type="NCBI Taxonomy" id="3123040"/>
    <lineage>
        <taxon>Bacteria</taxon>
        <taxon>Pseudomonadati</taxon>
        <taxon>Pseudomonadota</taxon>
        <taxon>Alphaproteobacteria</taxon>
        <taxon>Rhodobacterales</taxon>
        <taxon>Paracoccaceae</taxon>
        <taxon>Gemmobacter</taxon>
    </lineage>
</organism>
<dbReference type="EMBL" id="JBALHR010000012">
    <property type="protein sequence ID" value="MEH7829686.1"/>
    <property type="molecule type" value="Genomic_DNA"/>
</dbReference>
<name>A0ABU8BYC9_9RHOB</name>
<comment type="caution">
    <text evidence="2">The sequence shown here is derived from an EMBL/GenBank/DDBJ whole genome shotgun (WGS) entry which is preliminary data.</text>
</comment>
<proteinExistence type="predicted"/>
<dbReference type="Pfam" id="PF05899">
    <property type="entry name" value="Cupin_3"/>
    <property type="match status" value="1"/>
</dbReference>
<evidence type="ECO:0000259" key="1">
    <source>
        <dbReference type="Pfam" id="PF05899"/>
    </source>
</evidence>